<accession>A0A4P9Y326</accession>
<feature type="compositionally biased region" description="Basic and acidic residues" evidence="2">
    <location>
        <begin position="562"/>
        <end position="580"/>
    </location>
</feature>
<evidence type="ECO:0008006" key="6">
    <source>
        <dbReference type="Google" id="ProtNLM"/>
    </source>
</evidence>
<feature type="non-terminal residue" evidence="4">
    <location>
        <position position="1"/>
    </location>
</feature>
<feature type="region of interest" description="Disordered" evidence="2">
    <location>
        <begin position="540"/>
        <end position="618"/>
    </location>
</feature>
<evidence type="ECO:0000256" key="1">
    <source>
        <dbReference type="ARBA" id="ARBA00038101"/>
    </source>
</evidence>
<dbReference type="OrthoDB" id="27934at2759"/>
<dbReference type="GO" id="GO:0005789">
    <property type="term" value="C:endoplasmic reticulum membrane"/>
    <property type="evidence" value="ECO:0007669"/>
    <property type="project" value="TreeGrafter"/>
</dbReference>
<dbReference type="InterPro" id="IPR011990">
    <property type="entry name" value="TPR-like_helical_dom_sf"/>
</dbReference>
<organism evidence="4 5">
    <name type="scientific">Piptocephalis cylindrospora</name>
    <dbReference type="NCBI Taxonomy" id="1907219"/>
    <lineage>
        <taxon>Eukaryota</taxon>
        <taxon>Fungi</taxon>
        <taxon>Fungi incertae sedis</taxon>
        <taxon>Zoopagomycota</taxon>
        <taxon>Zoopagomycotina</taxon>
        <taxon>Zoopagomycetes</taxon>
        <taxon>Zoopagales</taxon>
        <taxon>Piptocephalidaceae</taxon>
        <taxon>Piptocephalis</taxon>
    </lineage>
</organism>
<dbReference type="EMBL" id="KZ988085">
    <property type="protein sequence ID" value="RKP13193.1"/>
    <property type="molecule type" value="Genomic_DNA"/>
</dbReference>
<evidence type="ECO:0000313" key="4">
    <source>
        <dbReference type="EMBL" id="RKP13193.1"/>
    </source>
</evidence>
<protein>
    <recommendedName>
        <fullName evidence="6">HCP-like protein</fullName>
    </recommendedName>
</protein>
<dbReference type="Pfam" id="PF08238">
    <property type="entry name" value="Sel1"/>
    <property type="match status" value="9"/>
</dbReference>
<dbReference type="Proteomes" id="UP000267251">
    <property type="component" value="Unassembled WGS sequence"/>
</dbReference>
<reference evidence="5" key="1">
    <citation type="journal article" date="2018" name="Nat. Microbiol.">
        <title>Leveraging single-cell genomics to expand the fungal tree of life.</title>
        <authorList>
            <person name="Ahrendt S.R."/>
            <person name="Quandt C.A."/>
            <person name="Ciobanu D."/>
            <person name="Clum A."/>
            <person name="Salamov A."/>
            <person name="Andreopoulos B."/>
            <person name="Cheng J.F."/>
            <person name="Woyke T."/>
            <person name="Pelin A."/>
            <person name="Henrissat B."/>
            <person name="Reynolds N.K."/>
            <person name="Benny G.L."/>
            <person name="Smith M.E."/>
            <person name="James T.Y."/>
            <person name="Grigoriev I.V."/>
        </authorList>
    </citation>
    <scope>NUCLEOTIDE SEQUENCE [LARGE SCALE GENOMIC DNA]</scope>
</reference>
<feature type="non-terminal residue" evidence="4">
    <location>
        <position position="652"/>
    </location>
</feature>
<proteinExistence type="inferred from homology"/>
<comment type="similarity">
    <text evidence="1">Belongs to the sel-1 family.</text>
</comment>
<dbReference type="InterPro" id="IPR006597">
    <property type="entry name" value="Sel1-like"/>
</dbReference>
<dbReference type="PANTHER" id="PTHR11102">
    <property type="entry name" value="SEL-1-LIKE PROTEIN"/>
    <property type="match status" value="1"/>
</dbReference>
<dbReference type="AlphaFoldDB" id="A0A4P9Y326"/>
<evidence type="ECO:0000256" key="2">
    <source>
        <dbReference type="SAM" id="MobiDB-lite"/>
    </source>
</evidence>
<dbReference type="InterPro" id="IPR050767">
    <property type="entry name" value="Sel1_AlgK"/>
</dbReference>
<dbReference type="GO" id="GO:0036503">
    <property type="term" value="P:ERAD pathway"/>
    <property type="evidence" value="ECO:0007669"/>
    <property type="project" value="TreeGrafter"/>
</dbReference>
<dbReference type="PANTHER" id="PTHR11102:SF147">
    <property type="entry name" value="SEL1L ADAPTOR SUBUNIT OF ERAD E3 UBIQUITIN LIGASE"/>
    <property type="match status" value="1"/>
</dbReference>
<keyword evidence="3" id="KW-1133">Transmembrane helix</keyword>
<dbReference type="SUPFAM" id="SSF81901">
    <property type="entry name" value="HCP-like"/>
    <property type="match status" value="2"/>
</dbReference>
<keyword evidence="3" id="KW-0812">Transmembrane</keyword>
<keyword evidence="5" id="KW-1185">Reference proteome</keyword>
<sequence>WTCPRNFGKAFQYYKSLADQWGNATAQHRLGVIYSFGFGPVEQDQGKSLLYYTFAAAGGDQQAQMTLSYKYLYGIGVPKDCEESVYHARDVADKAMEEFYSGPPGGKTLPRAKYRLSQEFGGAYGVDGHGREGGGEEDTLPEIIEYFRYTAERGDYMGNLVLGQVFYQGTPSIPANYPRARKHLLDTAELIFQRDGRKQKRDEALVEAAAQAAGLLGRMYYRGEGVKKDVEVARRWFLCAADEGNADGLYGLGDMYLTGANGIQDTDKAIRFLSKAASKGHVESLSTLGLMAFEARKDDEAMQWFTHAADKQDTQARYYLGEMYNEGWGAARSCPMAISHFTSVTESLDWSYSPIPKAYNAYRAGAHQTSALLYLISGEMGYEVGQANAAWLLDQGKSSTPSSSYIVLPEKALGLEKREREEFTLALWTRSGNQGSGESRVKAGDGHYWGKGTQVDVVKAAELYETAATHDLNPMAMWNLGWMHEHGIGVPQDLHLAKRYYDQTLSRMPDAHLPVSLSMMGLWVRWAWNWWRGEEVSRPHDFLHRTPSPPKKKYEEEEDGEEGKAEWDIGKQGERLEELGRRRKREEEEANGSQEGGEGGDDTGDGFWERGGGDGTMEETLEEGLVDSMIILLLCGLVAWMVYVRQLRVRGQ</sequence>
<keyword evidence="3" id="KW-0472">Membrane</keyword>
<name>A0A4P9Y326_9FUNG</name>
<gene>
    <name evidence="4" type="ORF">BJ684DRAFT_1081</name>
</gene>
<evidence type="ECO:0000256" key="3">
    <source>
        <dbReference type="SAM" id="Phobius"/>
    </source>
</evidence>
<dbReference type="Gene3D" id="1.25.40.10">
    <property type="entry name" value="Tetratricopeptide repeat domain"/>
    <property type="match status" value="3"/>
</dbReference>
<dbReference type="SMART" id="SM00671">
    <property type="entry name" value="SEL1"/>
    <property type="match status" value="9"/>
</dbReference>
<feature type="transmembrane region" description="Helical" evidence="3">
    <location>
        <begin position="625"/>
        <end position="644"/>
    </location>
</feature>
<evidence type="ECO:0000313" key="5">
    <source>
        <dbReference type="Proteomes" id="UP000267251"/>
    </source>
</evidence>